<keyword evidence="4" id="KW-1185">Reference proteome</keyword>
<feature type="transmembrane region" description="Helical" evidence="1">
    <location>
        <begin position="96"/>
        <end position="115"/>
    </location>
</feature>
<keyword evidence="1" id="KW-1133">Transmembrane helix</keyword>
<reference evidence="4" key="1">
    <citation type="journal article" date="2013" name="Proc. Natl. Acad. Sci. U.S.A.">
        <title>Improving the coverage of the cyanobacterial phylum using diversity-driven genome sequencing.</title>
        <authorList>
            <person name="Shih P.M."/>
            <person name="Wu D."/>
            <person name="Latifi A."/>
            <person name="Axen S.D."/>
            <person name="Fewer D.P."/>
            <person name="Talla E."/>
            <person name="Calteau A."/>
            <person name="Cai F."/>
            <person name="Tandeau de Marsac N."/>
            <person name="Rippka R."/>
            <person name="Herdman M."/>
            <person name="Sivonen K."/>
            <person name="Coursin T."/>
            <person name="Laurent T."/>
            <person name="Goodwin L."/>
            <person name="Nolan M."/>
            <person name="Davenport K.W."/>
            <person name="Han C.S."/>
            <person name="Rubin E.M."/>
            <person name="Eisen J.A."/>
            <person name="Woyke T."/>
            <person name="Gugger M."/>
            <person name="Kerfeld C.A."/>
        </authorList>
    </citation>
    <scope>NUCLEOTIDE SEQUENCE [LARGE SCALE GENOMIC DNA]</scope>
    <source>
        <strain evidence="4">ATCC 29140 / PCC 7202</strain>
    </source>
</reference>
<name>K9YPI1_CYASC</name>
<dbReference type="Proteomes" id="UP000010483">
    <property type="component" value="Chromosome"/>
</dbReference>
<dbReference type="InterPro" id="IPR051474">
    <property type="entry name" value="Anti-sigma-K/W_factor"/>
</dbReference>
<dbReference type="EMBL" id="CP003940">
    <property type="protein sequence ID" value="AFZ48305.1"/>
    <property type="molecule type" value="Genomic_DNA"/>
</dbReference>
<accession>K9YPI1</accession>
<dbReference type="InterPro" id="IPR018764">
    <property type="entry name" value="RskA_C"/>
</dbReference>
<dbReference type="GO" id="GO:0006417">
    <property type="term" value="P:regulation of translation"/>
    <property type="evidence" value="ECO:0007669"/>
    <property type="project" value="TreeGrafter"/>
</dbReference>
<dbReference type="PANTHER" id="PTHR37461:SF1">
    <property type="entry name" value="ANTI-SIGMA-K FACTOR RSKA"/>
    <property type="match status" value="1"/>
</dbReference>
<feature type="domain" description="Anti-sigma K factor RskA C-terminal" evidence="2">
    <location>
        <begin position="100"/>
        <end position="239"/>
    </location>
</feature>
<dbReference type="PANTHER" id="PTHR37461">
    <property type="entry name" value="ANTI-SIGMA-K FACTOR RSKA"/>
    <property type="match status" value="1"/>
</dbReference>
<dbReference type="AlphaFoldDB" id="K9YPI1"/>
<organism evidence="3 4">
    <name type="scientific">Cyanobacterium stanieri (strain ATCC 29140 / PCC 7202)</name>
    <dbReference type="NCBI Taxonomy" id="292563"/>
    <lineage>
        <taxon>Bacteria</taxon>
        <taxon>Bacillati</taxon>
        <taxon>Cyanobacteriota</taxon>
        <taxon>Cyanophyceae</taxon>
        <taxon>Oscillatoriophycideae</taxon>
        <taxon>Chroococcales</taxon>
        <taxon>Geminocystaceae</taxon>
        <taxon>Cyanobacterium</taxon>
    </lineage>
</organism>
<sequence>MMKDFKEEEIRELLASYVLGDSTPEETSTVHQLLQSKPELQQEIESLQKTLALYPLALPEVELPKTLGDRILAQAKQESQVIPETKTIVKHRRLPIIFSTISAMLIVVLGGYSYGLQRQVARMDRELQEYQSAIALLRQANNNLVSLTGTELNPQSSGSVLVNTQADKIMVTTQNLSPIDDNQVYRIWGVVDGKVIYCGEFRPDREGNSLINLPLDPDILDSSGVIITLEDADSDLSPQGETVMVSYL</sequence>
<gene>
    <name evidence="3" type="ordered locus">Cyast_2357</name>
</gene>
<dbReference type="GO" id="GO:0016989">
    <property type="term" value="F:sigma factor antagonist activity"/>
    <property type="evidence" value="ECO:0007669"/>
    <property type="project" value="TreeGrafter"/>
</dbReference>
<keyword evidence="1" id="KW-0812">Transmembrane</keyword>
<dbReference type="Pfam" id="PF10099">
    <property type="entry name" value="RskA_C"/>
    <property type="match status" value="1"/>
</dbReference>
<dbReference type="HOGENOM" id="CLU_075802_3_0_3"/>
<evidence type="ECO:0000313" key="3">
    <source>
        <dbReference type="EMBL" id="AFZ48305.1"/>
    </source>
</evidence>
<protein>
    <submittedName>
        <fullName evidence="3">Anti-sigma K factor RskA</fullName>
    </submittedName>
</protein>
<evidence type="ECO:0000259" key="2">
    <source>
        <dbReference type="Pfam" id="PF10099"/>
    </source>
</evidence>
<dbReference type="GO" id="GO:0005886">
    <property type="term" value="C:plasma membrane"/>
    <property type="evidence" value="ECO:0007669"/>
    <property type="project" value="InterPro"/>
</dbReference>
<keyword evidence="1" id="KW-0472">Membrane</keyword>
<dbReference type="KEGG" id="csn:Cyast_2357"/>
<evidence type="ECO:0000313" key="4">
    <source>
        <dbReference type="Proteomes" id="UP000010483"/>
    </source>
</evidence>
<dbReference type="eggNOG" id="COG5343">
    <property type="taxonomic scope" value="Bacteria"/>
</dbReference>
<dbReference type="BioCyc" id="CSTA292563:G1353-2361-MONOMER"/>
<evidence type="ECO:0000256" key="1">
    <source>
        <dbReference type="SAM" id="Phobius"/>
    </source>
</evidence>
<dbReference type="STRING" id="292563.Cyast_2357"/>
<proteinExistence type="predicted"/>